<evidence type="ECO:0000256" key="2">
    <source>
        <dbReference type="SAM" id="Phobius"/>
    </source>
</evidence>
<dbReference type="AlphaFoldDB" id="A0A1R3TKB4"/>
<accession>A0A1R3TKB4</accession>
<keyword evidence="2" id="KW-0472">Membrane</keyword>
<dbReference type="STRING" id="1907666.DSM25559_1187"/>
<gene>
    <name evidence="3" type="ORF">DSM25559_1187</name>
</gene>
<feature type="transmembrane region" description="Helical" evidence="2">
    <location>
        <begin position="94"/>
        <end position="115"/>
    </location>
</feature>
<dbReference type="Pfam" id="PF11906">
    <property type="entry name" value="DUF3426"/>
    <property type="match status" value="1"/>
</dbReference>
<dbReference type="Proteomes" id="UP000187891">
    <property type="component" value="Unassembled WGS sequence"/>
</dbReference>
<protein>
    <recommendedName>
        <fullName evidence="5">DUF3426 domain-containing protein</fullName>
    </recommendedName>
</protein>
<reference evidence="4" key="1">
    <citation type="submission" date="2016-10" db="EMBL/GenBank/DDBJ databases">
        <authorList>
            <person name="Wibberg D."/>
        </authorList>
    </citation>
    <scope>NUCLEOTIDE SEQUENCE [LARGE SCALE GENOMIC DNA]</scope>
</reference>
<organism evidence="3 4">
    <name type="scientific">Agrobacterium rosae</name>
    <dbReference type="NCBI Taxonomy" id="1972867"/>
    <lineage>
        <taxon>Bacteria</taxon>
        <taxon>Pseudomonadati</taxon>
        <taxon>Pseudomonadota</taxon>
        <taxon>Alphaproteobacteria</taxon>
        <taxon>Hyphomicrobiales</taxon>
        <taxon>Rhizobiaceae</taxon>
        <taxon>Rhizobium/Agrobacterium group</taxon>
        <taxon>Agrobacterium</taxon>
    </lineage>
</organism>
<name>A0A1R3TKB4_9HYPH</name>
<evidence type="ECO:0000313" key="4">
    <source>
        <dbReference type="Proteomes" id="UP000187891"/>
    </source>
</evidence>
<dbReference type="InterPro" id="IPR021834">
    <property type="entry name" value="DUF3426"/>
</dbReference>
<evidence type="ECO:0000313" key="3">
    <source>
        <dbReference type="EMBL" id="SCX13268.1"/>
    </source>
</evidence>
<feature type="region of interest" description="Disordered" evidence="1">
    <location>
        <begin position="191"/>
        <end position="211"/>
    </location>
</feature>
<proteinExistence type="predicted"/>
<dbReference type="EMBL" id="FMUE01000002">
    <property type="protein sequence ID" value="SCX13268.1"/>
    <property type="molecule type" value="Genomic_DNA"/>
</dbReference>
<keyword evidence="2" id="KW-1133">Transmembrane helix</keyword>
<sequence length="224" mass="24457">MGMFRSSRRNATLDLDLLMPETPLRQTWRTRHDPDIVDAEFVTIKETSFRDYGNDNRRTDYQQAAPKAVSAFSALRSFINWIDKKLSGLSIDGYSAIVAAAVVSVFLLSGGFTMMPIEKAAVVAPLDPLVISHLSFVPQDAGGMEVLVINGIVENKSDKVQKIPAIRADLFAADGEKVASMVIEPPVSEIDRGSSQGFSAKFRHPGGKTPEIKLSFAKTGVSER</sequence>
<evidence type="ECO:0008006" key="5">
    <source>
        <dbReference type="Google" id="ProtNLM"/>
    </source>
</evidence>
<keyword evidence="2" id="KW-0812">Transmembrane</keyword>
<evidence type="ECO:0000256" key="1">
    <source>
        <dbReference type="SAM" id="MobiDB-lite"/>
    </source>
</evidence>